<dbReference type="AlphaFoldDB" id="A0A135U6R4"/>
<comment type="caution">
    <text evidence="1">The sequence shown here is derived from an EMBL/GenBank/DDBJ whole genome shotgun (WGS) entry which is preliminary data.</text>
</comment>
<name>A0A135U6R4_9PEZI</name>
<evidence type="ECO:0000313" key="2">
    <source>
        <dbReference type="Proteomes" id="UP000070121"/>
    </source>
</evidence>
<organism evidence="1 2">
    <name type="scientific">Colletotrichum salicis</name>
    <dbReference type="NCBI Taxonomy" id="1209931"/>
    <lineage>
        <taxon>Eukaryota</taxon>
        <taxon>Fungi</taxon>
        <taxon>Dikarya</taxon>
        <taxon>Ascomycota</taxon>
        <taxon>Pezizomycotina</taxon>
        <taxon>Sordariomycetes</taxon>
        <taxon>Hypocreomycetidae</taxon>
        <taxon>Glomerellales</taxon>
        <taxon>Glomerellaceae</taxon>
        <taxon>Colletotrichum</taxon>
        <taxon>Colletotrichum acutatum species complex</taxon>
    </lineage>
</organism>
<feature type="non-terminal residue" evidence="1">
    <location>
        <position position="78"/>
    </location>
</feature>
<gene>
    <name evidence="1" type="ORF">CSAL01_07132</name>
</gene>
<evidence type="ECO:0000313" key="1">
    <source>
        <dbReference type="EMBL" id="KXH56100.1"/>
    </source>
</evidence>
<dbReference type="EMBL" id="JFFI01001672">
    <property type="protein sequence ID" value="KXH56100.1"/>
    <property type="molecule type" value="Genomic_DNA"/>
</dbReference>
<keyword evidence="2" id="KW-1185">Reference proteome</keyword>
<protein>
    <submittedName>
        <fullName evidence="1">Uncharacterized protein</fullName>
    </submittedName>
</protein>
<accession>A0A135U6R4</accession>
<reference evidence="1 2" key="1">
    <citation type="submission" date="2014-02" db="EMBL/GenBank/DDBJ databases">
        <title>The genome sequence of Colletotrichum salicis CBS 607.94.</title>
        <authorList>
            <person name="Baroncelli R."/>
            <person name="Thon M.R."/>
        </authorList>
    </citation>
    <scope>NUCLEOTIDE SEQUENCE [LARGE SCALE GENOMIC DNA]</scope>
    <source>
        <strain evidence="1 2">CBS 607.94</strain>
    </source>
</reference>
<dbReference type="Proteomes" id="UP000070121">
    <property type="component" value="Unassembled WGS sequence"/>
</dbReference>
<sequence>MGMTTNEEIQTVLAKPRHLSLRLLHRRPSSAQRSSLPCLARLRAVTFRLLCCRLWADGTTRWRHLTRSSRAPPRSLLR</sequence>
<proteinExistence type="predicted"/>